<comment type="caution">
    <text evidence="1">The sequence shown here is derived from an EMBL/GenBank/DDBJ whole genome shotgun (WGS) entry which is preliminary data.</text>
</comment>
<accession>A0A8J4E7A0</accession>
<dbReference type="AlphaFoldDB" id="A0A8J4E7A0"/>
<reference evidence="1" key="1">
    <citation type="submission" date="2021-01" db="EMBL/GenBank/DDBJ databases">
        <title>Whole genome shotgun sequence of Virgisporangium aurantiacum NBRC 16421.</title>
        <authorList>
            <person name="Komaki H."/>
            <person name="Tamura T."/>
        </authorList>
    </citation>
    <scope>NUCLEOTIDE SEQUENCE</scope>
    <source>
        <strain evidence="1">NBRC 16421</strain>
    </source>
</reference>
<evidence type="ECO:0000313" key="1">
    <source>
        <dbReference type="EMBL" id="GIJ63973.1"/>
    </source>
</evidence>
<name>A0A8J4E7A0_9ACTN</name>
<protein>
    <submittedName>
        <fullName evidence="1">Uncharacterized protein</fullName>
    </submittedName>
</protein>
<evidence type="ECO:0000313" key="2">
    <source>
        <dbReference type="Proteomes" id="UP000612585"/>
    </source>
</evidence>
<organism evidence="1 2">
    <name type="scientific">Virgisporangium aurantiacum</name>
    <dbReference type="NCBI Taxonomy" id="175570"/>
    <lineage>
        <taxon>Bacteria</taxon>
        <taxon>Bacillati</taxon>
        <taxon>Actinomycetota</taxon>
        <taxon>Actinomycetes</taxon>
        <taxon>Micromonosporales</taxon>
        <taxon>Micromonosporaceae</taxon>
        <taxon>Virgisporangium</taxon>
    </lineage>
</organism>
<gene>
    <name evidence="1" type="ORF">Vau01_114890</name>
</gene>
<dbReference type="EMBL" id="BOPG01000105">
    <property type="protein sequence ID" value="GIJ63973.1"/>
    <property type="molecule type" value="Genomic_DNA"/>
</dbReference>
<sequence>MFRGVEKMADRLLNVFAPHVVAKADPCSCSGSGSYWGDVCDYVGCSEYRRFWKCNGCQWVGTCKYYRRWC</sequence>
<dbReference type="Proteomes" id="UP000612585">
    <property type="component" value="Unassembled WGS sequence"/>
</dbReference>
<keyword evidence="2" id="KW-1185">Reference proteome</keyword>
<proteinExistence type="predicted"/>